<evidence type="ECO:0000256" key="2">
    <source>
        <dbReference type="ARBA" id="ARBA00022490"/>
    </source>
</evidence>
<dbReference type="GO" id="GO:0005737">
    <property type="term" value="C:cytoplasm"/>
    <property type="evidence" value="ECO:0007669"/>
    <property type="project" value="UniProtKB-SubCell"/>
</dbReference>
<dbReference type="EMBL" id="CP036259">
    <property type="protein sequence ID" value="QDR80008.1"/>
    <property type="molecule type" value="Genomic_DNA"/>
</dbReference>
<dbReference type="RefSeq" id="WP_144349580.1">
    <property type="nucleotide sequence ID" value="NZ_CP036259.1"/>
</dbReference>
<proteinExistence type="predicted"/>
<evidence type="ECO:0000256" key="3">
    <source>
        <dbReference type="ARBA" id="ARBA00022553"/>
    </source>
</evidence>
<keyword evidence="2" id="KW-0963">Cytoplasm</keyword>
<dbReference type="GO" id="GO:0016829">
    <property type="term" value="F:lyase activity"/>
    <property type="evidence" value="ECO:0007669"/>
    <property type="project" value="UniProtKB-KW"/>
</dbReference>
<sequence length="90" mass="9413">MPKLLKAAQAGSVESTDILIMVAPAETGAGIKIELVSPTVQQYGEQIKNVIISTLIAHGIEDATVHANDKGALNFTIEARVTTAISRALS</sequence>
<dbReference type="NCBIfam" id="NF009726">
    <property type="entry name" value="PRK13253.1"/>
    <property type="match status" value="1"/>
</dbReference>
<dbReference type="InterPro" id="IPR006495">
    <property type="entry name" value="CitD"/>
</dbReference>
<keyword evidence="4" id="KW-0456">Lyase</keyword>
<keyword evidence="3" id="KW-0597">Phosphoprotein</keyword>
<dbReference type="KEGG" id="sted:SPTER_13170"/>
<accession>A0A517DRR5</accession>
<evidence type="ECO:0000313" key="4">
    <source>
        <dbReference type="EMBL" id="QDR80008.1"/>
    </source>
</evidence>
<dbReference type="AlphaFoldDB" id="A0A517DRR5"/>
<dbReference type="NCBIfam" id="TIGR01608">
    <property type="entry name" value="citD"/>
    <property type="match status" value="1"/>
</dbReference>
<comment type="subcellular location">
    <subcellularLocation>
        <location evidence="1">Cytoplasm</location>
    </subcellularLocation>
</comment>
<protein>
    <submittedName>
        <fullName evidence="4">Citrate lyase acyl carrier protein</fullName>
    </submittedName>
</protein>
<reference evidence="4 5" key="1">
    <citation type="submission" date="2019-02" db="EMBL/GenBank/DDBJ databases">
        <title>Closed genome of Sporomusa termitida DSM 4440.</title>
        <authorList>
            <person name="Poehlein A."/>
            <person name="Daniel R."/>
        </authorList>
    </citation>
    <scope>NUCLEOTIDE SEQUENCE [LARGE SCALE GENOMIC DNA]</scope>
    <source>
        <strain evidence="4 5">DSM 4440</strain>
    </source>
</reference>
<name>A0A517DRR5_9FIRM</name>
<evidence type="ECO:0000313" key="5">
    <source>
        <dbReference type="Proteomes" id="UP000320776"/>
    </source>
</evidence>
<organism evidence="4 5">
    <name type="scientific">Sporomusa termitida</name>
    <dbReference type="NCBI Taxonomy" id="2377"/>
    <lineage>
        <taxon>Bacteria</taxon>
        <taxon>Bacillati</taxon>
        <taxon>Bacillota</taxon>
        <taxon>Negativicutes</taxon>
        <taxon>Selenomonadales</taxon>
        <taxon>Sporomusaceae</taxon>
        <taxon>Sporomusa</taxon>
    </lineage>
</organism>
<dbReference type="InterPro" id="IPR023439">
    <property type="entry name" value="Mal_deCO2ase/Cit_lyase_ACP"/>
</dbReference>
<keyword evidence="5" id="KW-1185">Reference proteome</keyword>
<evidence type="ECO:0000256" key="1">
    <source>
        <dbReference type="ARBA" id="ARBA00004496"/>
    </source>
</evidence>
<gene>
    <name evidence="4" type="primary">citD_2</name>
    <name evidence="4" type="ORF">SPTER_13170</name>
</gene>
<dbReference type="OrthoDB" id="1120942at2"/>
<dbReference type="Proteomes" id="UP000320776">
    <property type="component" value="Chromosome"/>
</dbReference>
<dbReference type="Pfam" id="PF06857">
    <property type="entry name" value="ACP"/>
    <property type="match status" value="1"/>
</dbReference>